<name>A0A9J2P797_ASCLU</name>
<reference evidence="2" key="1">
    <citation type="submission" date="2023-03" db="UniProtKB">
        <authorList>
            <consortium name="WormBaseParasite"/>
        </authorList>
    </citation>
    <scope>IDENTIFICATION</scope>
</reference>
<evidence type="ECO:0000313" key="1">
    <source>
        <dbReference type="Proteomes" id="UP000036681"/>
    </source>
</evidence>
<sequence length="201" mass="21690">METEQRHSQTDSTSSSCATAPWGPLPHVMMHSSALLSAFAREMFVQAVQNINTAFSRQVLPAANWKHRTKVPGNAILGSRLIAACSRHRHKYLSACVATSSIVQQKADDIFNETNTFARLRSQLENRQNASANKLSVSQSQSNTAAMLSSDGVQKEALNLTLKSGEMVIVHLSESGSNTVVNNGTAVNVISKGGWSASHKL</sequence>
<proteinExistence type="predicted"/>
<keyword evidence="1" id="KW-1185">Reference proteome</keyword>
<accession>A0A9J2P797</accession>
<dbReference type="WBParaSite" id="ALUE_0000540401-mRNA-1">
    <property type="protein sequence ID" value="ALUE_0000540401-mRNA-1"/>
    <property type="gene ID" value="ALUE_0000540401"/>
</dbReference>
<dbReference type="AlphaFoldDB" id="A0A9J2P797"/>
<evidence type="ECO:0000313" key="2">
    <source>
        <dbReference type="WBParaSite" id="ALUE_0000540401-mRNA-1"/>
    </source>
</evidence>
<organism evidence="1 2">
    <name type="scientific">Ascaris lumbricoides</name>
    <name type="common">Giant roundworm</name>
    <dbReference type="NCBI Taxonomy" id="6252"/>
    <lineage>
        <taxon>Eukaryota</taxon>
        <taxon>Metazoa</taxon>
        <taxon>Ecdysozoa</taxon>
        <taxon>Nematoda</taxon>
        <taxon>Chromadorea</taxon>
        <taxon>Rhabditida</taxon>
        <taxon>Spirurina</taxon>
        <taxon>Ascaridomorpha</taxon>
        <taxon>Ascaridoidea</taxon>
        <taxon>Ascarididae</taxon>
        <taxon>Ascaris</taxon>
    </lineage>
</organism>
<dbReference type="Proteomes" id="UP000036681">
    <property type="component" value="Unplaced"/>
</dbReference>
<protein>
    <submittedName>
        <fullName evidence="2">Uncharacterized protein</fullName>
    </submittedName>
</protein>